<evidence type="ECO:0000313" key="2">
    <source>
        <dbReference type="Proteomes" id="UP001234787"/>
    </source>
</evidence>
<dbReference type="EMBL" id="BSEH01001365">
    <property type="protein sequence ID" value="GLJ59753.1"/>
    <property type="molecule type" value="Genomic_DNA"/>
</dbReference>
<comment type="caution">
    <text evidence="1">The sequence shown here is derived from an EMBL/GenBank/DDBJ whole genome shotgun (WGS) entry which is preliminary data.</text>
</comment>
<proteinExistence type="predicted"/>
<keyword evidence="2" id="KW-1185">Reference proteome</keyword>
<dbReference type="AlphaFoldDB" id="A0AAD3RSC6"/>
<gene>
    <name evidence="1" type="ORF">SUGI_1521900</name>
</gene>
<evidence type="ECO:0000313" key="1">
    <source>
        <dbReference type="EMBL" id="GLJ59753.1"/>
    </source>
</evidence>
<protein>
    <submittedName>
        <fullName evidence="1">Uncharacterized protein</fullName>
    </submittedName>
</protein>
<name>A0AAD3RSC6_CRYJA</name>
<accession>A0AAD3RSC6</accession>
<dbReference type="Proteomes" id="UP001234787">
    <property type="component" value="Unassembled WGS sequence"/>
</dbReference>
<organism evidence="1 2">
    <name type="scientific">Cryptomeria japonica</name>
    <name type="common">Japanese cedar</name>
    <name type="synonym">Cupressus japonica</name>
    <dbReference type="NCBI Taxonomy" id="3369"/>
    <lineage>
        <taxon>Eukaryota</taxon>
        <taxon>Viridiplantae</taxon>
        <taxon>Streptophyta</taxon>
        <taxon>Embryophyta</taxon>
        <taxon>Tracheophyta</taxon>
        <taxon>Spermatophyta</taxon>
        <taxon>Pinopsida</taxon>
        <taxon>Pinidae</taxon>
        <taxon>Conifers II</taxon>
        <taxon>Cupressales</taxon>
        <taxon>Cupressaceae</taxon>
        <taxon>Cryptomeria</taxon>
    </lineage>
</organism>
<sequence>MLDKLKNLSDFSIAHTYREGNMVADWLANEGIKLHIEEIVLEEVSLQEELRSIIELDLGQGSDLPHTEIG</sequence>
<reference evidence="1" key="1">
    <citation type="submission" date="2022-12" db="EMBL/GenBank/DDBJ databases">
        <title>Chromosome-Level Genome Assembly of Japanese Cedar (Cryptomeriajaponica D. Don).</title>
        <authorList>
            <person name="Fujino T."/>
            <person name="Yamaguchi K."/>
            <person name="Yokoyama T."/>
            <person name="Hamanaka T."/>
            <person name="Harazono Y."/>
            <person name="Kamada H."/>
            <person name="Kobayashi W."/>
            <person name="Ujino-Ihara T."/>
            <person name="Uchiyama K."/>
            <person name="Matsumoto A."/>
            <person name="Izuno A."/>
            <person name="Tsumura Y."/>
            <person name="Toyoda A."/>
            <person name="Shigenobu S."/>
            <person name="Moriguchi Y."/>
            <person name="Ueno S."/>
            <person name="Kasahara M."/>
        </authorList>
    </citation>
    <scope>NUCLEOTIDE SEQUENCE</scope>
</reference>